<keyword evidence="9" id="KW-0862">Zinc</keyword>
<reference evidence="15 16" key="1">
    <citation type="journal article" date="2015" name="Plant Cell">
        <title>Oil accumulation by the oleaginous diatom Fistulifera solaris as revealed by the genome and transcriptome.</title>
        <authorList>
            <person name="Tanaka T."/>
            <person name="Maeda Y."/>
            <person name="Veluchamy A."/>
            <person name="Tanaka M."/>
            <person name="Abida H."/>
            <person name="Marechal E."/>
            <person name="Bowler C."/>
            <person name="Muto M."/>
            <person name="Sunaga Y."/>
            <person name="Tanaka M."/>
            <person name="Yoshino T."/>
            <person name="Taniguchi T."/>
            <person name="Fukuda Y."/>
            <person name="Nemoto M."/>
            <person name="Matsumoto M."/>
            <person name="Wong P.S."/>
            <person name="Aburatani S."/>
            <person name="Fujibuchi W."/>
        </authorList>
    </citation>
    <scope>NUCLEOTIDE SEQUENCE [LARGE SCALE GENOMIC DNA]</scope>
    <source>
        <strain evidence="15 16">JPCC DA0580</strain>
    </source>
</reference>
<evidence type="ECO:0000259" key="14">
    <source>
        <dbReference type="SMART" id="SM01124"/>
    </source>
</evidence>
<evidence type="ECO:0000313" key="16">
    <source>
        <dbReference type="Proteomes" id="UP000198406"/>
    </source>
</evidence>
<comment type="cofactor">
    <cofactor evidence="2">
        <name>Zn(2+)</name>
        <dbReference type="ChEBI" id="CHEBI:29105"/>
    </cofactor>
</comment>
<dbReference type="AlphaFoldDB" id="A0A1Z5J6B3"/>
<protein>
    <recommendedName>
        <fullName evidence="14">Lariat debranching enzyme C-terminal domain-containing protein</fullName>
    </recommendedName>
</protein>
<evidence type="ECO:0000256" key="4">
    <source>
        <dbReference type="ARBA" id="ARBA00004123"/>
    </source>
</evidence>
<evidence type="ECO:0000256" key="12">
    <source>
        <dbReference type="ARBA" id="ARBA00023242"/>
    </source>
</evidence>
<gene>
    <name evidence="15" type="ORF">FisN_6Lh271</name>
</gene>
<dbReference type="InParanoid" id="A0A1Z5J6B3"/>
<dbReference type="GO" id="GO:0008419">
    <property type="term" value="F:RNA lariat debranching enzyme activity"/>
    <property type="evidence" value="ECO:0007669"/>
    <property type="project" value="TreeGrafter"/>
</dbReference>
<sequence>MRSFYRGGPSRGSGRDIRGGRRGGRRFHNNNGRRNDTPIDLDIEELGVVSETSVTIAVEGCCHGELDVIYERLARHEQATGRLVDLLLCCGDFQSVRNTADFHSMAVPPKYRTLGSFYRYYSGQQRAPTLTVFIGGNHEASQPLQELYCGGWVAPNIYYLGAAGVVRYKGIRIGGISGIYKPHDYQKGRFETFPLDQSALRSIYHVREVDVYRMKCYAQTAKTFRPESSVVNIMLSHDWPRGIEQHGNTEGLLKKKPFFRDEVQHNCLGSPPNEELLQAIKPPWWFSAHLHVKFKATMRHSKEKDVKQQNNLQLTPSQVIKSSPTSVPPSSTKDEKSNETTEFIAMTGKDPCSGDDLTDMMTQFLSLDKCLPRRHFLSIVHIEKPIGEDDESSGLSYDPEWLAVLRKTHHFSSTSRGPVQVPVDAVSISREEIDVIRSSVSLNIDPTAFQPTVPAHQGPPAPLPRQLPPPLHPMGNPQTDDFLRKLGLDHIITIPYSVNRVEDAKAPVDENEIIIDYGEAGSTIHTSLPVEDDDDANVIDLYDSEQDENAIDIDDIQDEGNEIDLDIQDSQRAQLNDAEHVETSTIGNSKRPRVNS</sequence>
<keyword evidence="11" id="KW-0464">Manganese</keyword>
<dbReference type="PANTHER" id="PTHR12849">
    <property type="entry name" value="RNA LARIAT DEBRANCHING ENZYME"/>
    <property type="match status" value="1"/>
</dbReference>
<keyword evidence="8" id="KW-0378">Hydrolase</keyword>
<dbReference type="SMART" id="SM01124">
    <property type="entry name" value="DBR1"/>
    <property type="match status" value="1"/>
</dbReference>
<feature type="compositionally biased region" description="Low complexity" evidence="13">
    <location>
        <begin position="322"/>
        <end position="331"/>
    </location>
</feature>
<keyword evidence="6" id="KW-0507">mRNA processing</keyword>
<dbReference type="PANTHER" id="PTHR12849:SF0">
    <property type="entry name" value="LARIAT DEBRANCHING ENZYME"/>
    <property type="match status" value="1"/>
</dbReference>
<evidence type="ECO:0000256" key="10">
    <source>
        <dbReference type="ARBA" id="ARBA00023004"/>
    </source>
</evidence>
<evidence type="ECO:0000256" key="13">
    <source>
        <dbReference type="SAM" id="MobiDB-lite"/>
    </source>
</evidence>
<dbReference type="Pfam" id="PF05011">
    <property type="entry name" value="DBR1"/>
    <property type="match status" value="1"/>
</dbReference>
<dbReference type="GO" id="GO:0005634">
    <property type="term" value="C:nucleus"/>
    <property type="evidence" value="ECO:0007669"/>
    <property type="project" value="UniProtKB-SubCell"/>
</dbReference>
<evidence type="ECO:0000256" key="2">
    <source>
        <dbReference type="ARBA" id="ARBA00001947"/>
    </source>
</evidence>
<dbReference type="Pfam" id="PF00149">
    <property type="entry name" value="Metallophos"/>
    <property type="match status" value="1"/>
</dbReference>
<dbReference type="InterPro" id="IPR029052">
    <property type="entry name" value="Metallo-depent_PP-like"/>
</dbReference>
<comment type="cofactor">
    <cofactor evidence="3">
        <name>Fe(2+)</name>
        <dbReference type="ChEBI" id="CHEBI:29033"/>
    </cofactor>
</comment>
<accession>A0A1Z5J6B3</accession>
<comment type="caution">
    <text evidence="15">The sequence shown here is derived from an EMBL/GenBank/DDBJ whole genome shotgun (WGS) entry which is preliminary data.</text>
</comment>
<dbReference type="GO" id="GO:0000398">
    <property type="term" value="P:mRNA splicing, via spliceosome"/>
    <property type="evidence" value="ECO:0007669"/>
    <property type="project" value="TreeGrafter"/>
</dbReference>
<feature type="region of interest" description="Disordered" evidence="13">
    <location>
        <begin position="301"/>
        <end position="339"/>
    </location>
</feature>
<evidence type="ECO:0000313" key="15">
    <source>
        <dbReference type="EMBL" id="GAX09358.1"/>
    </source>
</evidence>
<feature type="region of interest" description="Disordered" evidence="13">
    <location>
        <begin position="1"/>
        <end position="38"/>
    </location>
</feature>
<dbReference type="CDD" id="cd00844">
    <property type="entry name" value="MPP_Dbr1_N"/>
    <property type="match status" value="1"/>
</dbReference>
<keyword evidence="7" id="KW-0479">Metal-binding</keyword>
<dbReference type="InterPro" id="IPR007708">
    <property type="entry name" value="DBR1_C"/>
</dbReference>
<proteinExistence type="inferred from homology"/>
<evidence type="ECO:0000256" key="5">
    <source>
        <dbReference type="ARBA" id="ARBA00006045"/>
    </source>
</evidence>
<name>A0A1Z5J6B3_FISSO</name>
<evidence type="ECO:0000256" key="1">
    <source>
        <dbReference type="ARBA" id="ARBA00001936"/>
    </source>
</evidence>
<dbReference type="OrthoDB" id="407609at2759"/>
<evidence type="ECO:0000256" key="6">
    <source>
        <dbReference type="ARBA" id="ARBA00022664"/>
    </source>
</evidence>
<evidence type="ECO:0000256" key="9">
    <source>
        <dbReference type="ARBA" id="ARBA00022833"/>
    </source>
</evidence>
<feature type="compositionally biased region" description="Polar residues" evidence="13">
    <location>
        <begin position="308"/>
        <end position="321"/>
    </location>
</feature>
<dbReference type="Proteomes" id="UP000198406">
    <property type="component" value="Unassembled WGS sequence"/>
</dbReference>
<keyword evidence="10" id="KW-0408">Iron</keyword>
<evidence type="ECO:0000256" key="11">
    <source>
        <dbReference type="ARBA" id="ARBA00023211"/>
    </source>
</evidence>
<comment type="cofactor">
    <cofactor evidence="1">
        <name>Mn(2+)</name>
        <dbReference type="ChEBI" id="CHEBI:29035"/>
    </cofactor>
</comment>
<feature type="domain" description="Lariat debranching enzyme C-terminal" evidence="14">
    <location>
        <begin position="350"/>
        <end position="492"/>
    </location>
</feature>
<dbReference type="InterPro" id="IPR041816">
    <property type="entry name" value="Dbr1_N"/>
</dbReference>
<evidence type="ECO:0000256" key="8">
    <source>
        <dbReference type="ARBA" id="ARBA00022801"/>
    </source>
</evidence>
<dbReference type="InterPro" id="IPR004843">
    <property type="entry name" value="Calcineurin-like_PHP"/>
</dbReference>
<evidence type="ECO:0000256" key="3">
    <source>
        <dbReference type="ARBA" id="ARBA00001954"/>
    </source>
</evidence>
<dbReference type="SUPFAM" id="SSF56300">
    <property type="entry name" value="Metallo-dependent phosphatases"/>
    <property type="match status" value="1"/>
</dbReference>
<organism evidence="15 16">
    <name type="scientific">Fistulifera solaris</name>
    <name type="common">Oleaginous diatom</name>
    <dbReference type="NCBI Taxonomy" id="1519565"/>
    <lineage>
        <taxon>Eukaryota</taxon>
        <taxon>Sar</taxon>
        <taxon>Stramenopiles</taxon>
        <taxon>Ochrophyta</taxon>
        <taxon>Bacillariophyta</taxon>
        <taxon>Bacillariophyceae</taxon>
        <taxon>Bacillariophycidae</taxon>
        <taxon>Naviculales</taxon>
        <taxon>Naviculaceae</taxon>
        <taxon>Fistulifera</taxon>
    </lineage>
</organism>
<dbReference type="EMBL" id="BDSP01000007">
    <property type="protein sequence ID" value="GAX09358.1"/>
    <property type="molecule type" value="Genomic_DNA"/>
</dbReference>
<evidence type="ECO:0000256" key="7">
    <source>
        <dbReference type="ARBA" id="ARBA00022723"/>
    </source>
</evidence>
<keyword evidence="12" id="KW-0539">Nucleus</keyword>
<feature type="region of interest" description="Disordered" evidence="13">
    <location>
        <begin position="573"/>
        <end position="596"/>
    </location>
</feature>
<comment type="subcellular location">
    <subcellularLocation>
        <location evidence="4">Nucleus</location>
    </subcellularLocation>
</comment>
<keyword evidence="16" id="KW-1185">Reference proteome</keyword>
<dbReference type="GO" id="GO:0046872">
    <property type="term" value="F:metal ion binding"/>
    <property type="evidence" value="ECO:0007669"/>
    <property type="project" value="UniProtKB-KW"/>
</dbReference>
<dbReference type="FunFam" id="3.60.21.10:FF:000035">
    <property type="entry name" value="Lariat debranching enzyme"/>
    <property type="match status" value="1"/>
</dbReference>
<comment type="similarity">
    <text evidence="5">Belongs to the lariat debranching enzyme family.</text>
</comment>